<dbReference type="SUPFAM" id="SSF56112">
    <property type="entry name" value="Protein kinase-like (PK-like)"/>
    <property type="match status" value="1"/>
</dbReference>
<dbReference type="Proteomes" id="UP000008744">
    <property type="component" value="Unassembled WGS sequence"/>
</dbReference>
<accession>B4G379</accession>
<feature type="domain" description="CHK kinase-like" evidence="1">
    <location>
        <begin position="1"/>
        <end position="91"/>
    </location>
</feature>
<gene>
    <name evidence="2" type="primary">Dper\GL24051</name>
    <name evidence="2" type="ORF">Dper_GL24051</name>
</gene>
<keyword evidence="3" id="KW-1185">Reference proteome</keyword>
<dbReference type="InterPro" id="IPR015897">
    <property type="entry name" value="CHK_kinase-like"/>
</dbReference>
<organism evidence="3">
    <name type="scientific">Drosophila persimilis</name>
    <name type="common">Fruit fly</name>
    <dbReference type="NCBI Taxonomy" id="7234"/>
    <lineage>
        <taxon>Eukaryota</taxon>
        <taxon>Metazoa</taxon>
        <taxon>Ecdysozoa</taxon>
        <taxon>Arthropoda</taxon>
        <taxon>Hexapoda</taxon>
        <taxon>Insecta</taxon>
        <taxon>Pterygota</taxon>
        <taxon>Neoptera</taxon>
        <taxon>Endopterygota</taxon>
        <taxon>Diptera</taxon>
        <taxon>Brachycera</taxon>
        <taxon>Muscomorpha</taxon>
        <taxon>Ephydroidea</taxon>
        <taxon>Drosophilidae</taxon>
        <taxon>Drosophila</taxon>
        <taxon>Sophophora</taxon>
    </lineage>
</organism>
<dbReference type="eggNOG" id="ENOG502RZD1">
    <property type="taxonomic scope" value="Eukaryota"/>
</dbReference>
<evidence type="ECO:0000313" key="3">
    <source>
        <dbReference type="Proteomes" id="UP000008744"/>
    </source>
</evidence>
<dbReference type="KEGG" id="dpe:6587711"/>
<name>B4G379_DROPE</name>
<protein>
    <submittedName>
        <fullName evidence="2">GL24051</fullName>
    </submittedName>
</protein>
<dbReference type="HOGENOM" id="CLU_1512200_0_0_1"/>
<dbReference type="OrthoDB" id="411145at2759"/>
<dbReference type="PhylomeDB" id="B4G379"/>
<dbReference type="InterPro" id="IPR011009">
    <property type="entry name" value="Kinase-like_dom_sf"/>
</dbReference>
<dbReference type="Gene3D" id="3.90.1200.10">
    <property type="match status" value="1"/>
</dbReference>
<dbReference type="InterPro" id="IPR004119">
    <property type="entry name" value="EcKL"/>
</dbReference>
<sequence>MEYAARSVDVGEKDFQTLVHGDCWTTNVMYQYDDEGNPTSILPIDFQFSSLTSPVVDLHYLFSTSLQENVKEKEIELVQYHYYALKQYLDKFSYKGVFPSLHEYQLQFERRRFMTVIIANVFQPIMVYEGTEEPEFVNLYQDTPEGIRFQDSMYACEKVQRIVANILPIMDAKGLLDPQ</sequence>
<proteinExistence type="predicted"/>
<dbReference type="STRING" id="7234.B4G379"/>
<dbReference type="PANTHER" id="PTHR11012">
    <property type="entry name" value="PROTEIN KINASE-LIKE DOMAIN-CONTAINING"/>
    <property type="match status" value="1"/>
</dbReference>
<dbReference type="AlphaFoldDB" id="B4G379"/>
<dbReference type="PANTHER" id="PTHR11012:SF13">
    <property type="entry name" value="CHK KINASE-LIKE DOMAIN-CONTAINING PROTEIN-RELATED"/>
    <property type="match status" value="1"/>
</dbReference>
<dbReference type="SMART" id="SM00587">
    <property type="entry name" value="CHK"/>
    <property type="match status" value="1"/>
</dbReference>
<evidence type="ECO:0000313" key="2">
    <source>
        <dbReference type="EMBL" id="EDW24274.1"/>
    </source>
</evidence>
<dbReference type="Pfam" id="PF02958">
    <property type="entry name" value="EcKL"/>
    <property type="match status" value="1"/>
</dbReference>
<dbReference type="EMBL" id="CH479179">
    <property type="protein sequence ID" value="EDW24274.1"/>
    <property type="molecule type" value="Genomic_DNA"/>
</dbReference>
<dbReference type="OMA" id="SIYANER"/>
<reference evidence="2 3" key="1">
    <citation type="journal article" date="2007" name="Nature">
        <title>Evolution of genes and genomes on the Drosophila phylogeny.</title>
        <authorList>
            <consortium name="Drosophila 12 Genomes Consortium"/>
            <person name="Clark A.G."/>
            <person name="Eisen M.B."/>
            <person name="Smith D.R."/>
            <person name="Bergman C.M."/>
            <person name="Oliver B."/>
            <person name="Markow T.A."/>
            <person name="Kaufman T.C."/>
            <person name="Kellis M."/>
            <person name="Gelbart W."/>
            <person name="Iyer V.N."/>
            <person name="Pollard D.A."/>
            <person name="Sackton T.B."/>
            <person name="Larracuente A.M."/>
            <person name="Singh N.D."/>
            <person name="Abad J.P."/>
            <person name="Abt D.N."/>
            <person name="Adryan B."/>
            <person name="Aguade M."/>
            <person name="Akashi H."/>
            <person name="Anderson W.W."/>
            <person name="Aquadro C.F."/>
            <person name="Ardell D.H."/>
            <person name="Arguello R."/>
            <person name="Artieri C.G."/>
            <person name="Barbash D.A."/>
            <person name="Barker D."/>
            <person name="Barsanti P."/>
            <person name="Batterham P."/>
            <person name="Batzoglou S."/>
            <person name="Begun D."/>
            <person name="Bhutkar A."/>
            <person name="Blanco E."/>
            <person name="Bosak S.A."/>
            <person name="Bradley R.K."/>
            <person name="Brand A.D."/>
            <person name="Brent M.R."/>
            <person name="Brooks A.N."/>
            <person name="Brown R.H."/>
            <person name="Butlin R.K."/>
            <person name="Caggese C."/>
            <person name="Calvi B.R."/>
            <person name="Bernardo de Carvalho A."/>
            <person name="Caspi A."/>
            <person name="Castrezana S."/>
            <person name="Celniker S.E."/>
            <person name="Chang J.L."/>
            <person name="Chapple C."/>
            <person name="Chatterji S."/>
            <person name="Chinwalla A."/>
            <person name="Civetta A."/>
            <person name="Clifton S.W."/>
            <person name="Comeron J.M."/>
            <person name="Costello J.C."/>
            <person name="Coyne J.A."/>
            <person name="Daub J."/>
            <person name="David R.G."/>
            <person name="Delcher A.L."/>
            <person name="Delehaunty K."/>
            <person name="Do C.B."/>
            <person name="Ebling H."/>
            <person name="Edwards K."/>
            <person name="Eickbush T."/>
            <person name="Evans J.D."/>
            <person name="Filipski A."/>
            <person name="Findeiss S."/>
            <person name="Freyhult E."/>
            <person name="Fulton L."/>
            <person name="Fulton R."/>
            <person name="Garcia A.C."/>
            <person name="Gardiner A."/>
            <person name="Garfield D.A."/>
            <person name="Garvin B.E."/>
            <person name="Gibson G."/>
            <person name="Gilbert D."/>
            <person name="Gnerre S."/>
            <person name="Godfrey J."/>
            <person name="Good R."/>
            <person name="Gotea V."/>
            <person name="Gravely B."/>
            <person name="Greenberg A.J."/>
            <person name="Griffiths-Jones S."/>
            <person name="Gross S."/>
            <person name="Guigo R."/>
            <person name="Gustafson E.A."/>
            <person name="Haerty W."/>
            <person name="Hahn M.W."/>
            <person name="Halligan D.L."/>
            <person name="Halpern A.L."/>
            <person name="Halter G.M."/>
            <person name="Han M.V."/>
            <person name="Heger A."/>
            <person name="Hillier L."/>
            <person name="Hinrichs A.S."/>
            <person name="Holmes I."/>
            <person name="Hoskins R.A."/>
            <person name="Hubisz M.J."/>
            <person name="Hultmark D."/>
            <person name="Huntley M.A."/>
            <person name="Jaffe D.B."/>
            <person name="Jagadeeshan S."/>
            <person name="Jeck W.R."/>
            <person name="Johnson J."/>
            <person name="Jones C.D."/>
            <person name="Jordan W.C."/>
            <person name="Karpen G.H."/>
            <person name="Kataoka E."/>
            <person name="Keightley P.D."/>
            <person name="Kheradpour P."/>
            <person name="Kirkness E.F."/>
            <person name="Koerich L.B."/>
            <person name="Kristiansen K."/>
            <person name="Kudrna D."/>
            <person name="Kulathinal R.J."/>
            <person name="Kumar S."/>
            <person name="Kwok R."/>
            <person name="Lander E."/>
            <person name="Langley C.H."/>
            <person name="Lapoint R."/>
            <person name="Lazzaro B.P."/>
            <person name="Lee S.J."/>
            <person name="Levesque L."/>
            <person name="Li R."/>
            <person name="Lin C.F."/>
            <person name="Lin M.F."/>
            <person name="Lindblad-Toh K."/>
            <person name="Llopart A."/>
            <person name="Long M."/>
            <person name="Low L."/>
            <person name="Lozovsky E."/>
            <person name="Lu J."/>
            <person name="Luo M."/>
            <person name="Machado C.A."/>
            <person name="Makalowski W."/>
            <person name="Marzo M."/>
            <person name="Matsuda M."/>
            <person name="Matzkin L."/>
            <person name="McAllister B."/>
            <person name="McBride C.S."/>
            <person name="McKernan B."/>
            <person name="McKernan K."/>
            <person name="Mendez-Lago M."/>
            <person name="Minx P."/>
            <person name="Mollenhauer M.U."/>
            <person name="Montooth K."/>
            <person name="Mount S.M."/>
            <person name="Mu X."/>
            <person name="Myers E."/>
            <person name="Negre B."/>
            <person name="Newfeld S."/>
            <person name="Nielsen R."/>
            <person name="Noor M.A."/>
            <person name="O'Grady P."/>
            <person name="Pachter L."/>
            <person name="Papaceit M."/>
            <person name="Parisi M.J."/>
            <person name="Parisi M."/>
            <person name="Parts L."/>
            <person name="Pedersen J.S."/>
            <person name="Pesole G."/>
            <person name="Phillippy A.M."/>
            <person name="Ponting C.P."/>
            <person name="Pop M."/>
            <person name="Porcelli D."/>
            <person name="Powell J.R."/>
            <person name="Prohaska S."/>
            <person name="Pruitt K."/>
            <person name="Puig M."/>
            <person name="Quesneville H."/>
            <person name="Ram K.R."/>
            <person name="Rand D."/>
            <person name="Rasmussen M.D."/>
            <person name="Reed L.K."/>
            <person name="Reenan R."/>
            <person name="Reily A."/>
            <person name="Remington K.A."/>
            <person name="Rieger T.T."/>
            <person name="Ritchie M.G."/>
            <person name="Robin C."/>
            <person name="Rogers Y.H."/>
            <person name="Rohde C."/>
            <person name="Rozas J."/>
            <person name="Rubenfield M.J."/>
            <person name="Ruiz A."/>
            <person name="Russo S."/>
            <person name="Salzberg S.L."/>
            <person name="Sanchez-Gracia A."/>
            <person name="Saranga D.J."/>
            <person name="Sato H."/>
            <person name="Schaeffer S.W."/>
            <person name="Schatz M.C."/>
            <person name="Schlenke T."/>
            <person name="Schwartz R."/>
            <person name="Segarra C."/>
            <person name="Singh R.S."/>
            <person name="Sirot L."/>
            <person name="Sirota M."/>
            <person name="Sisneros N.B."/>
            <person name="Smith C.D."/>
            <person name="Smith T.F."/>
            <person name="Spieth J."/>
            <person name="Stage D.E."/>
            <person name="Stark A."/>
            <person name="Stephan W."/>
            <person name="Strausberg R.L."/>
            <person name="Strempel S."/>
            <person name="Sturgill D."/>
            <person name="Sutton G."/>
            <person name="Sutton G.G."/>
            <person name="Tao W."/>
            <person name="Teichmann S."/>
            <person name="Tobari Y.N."/>
            <person name="Tomimura Y."/>
            <person name="Tsolas J.M."/>
            <person name="Valente V.L."/>
            <person name="Venter E."/>
            <person name="Venter J.C."/>
            <person name="Vicario S."/>
            <person name="Vieira F.G."/>
            <person name="Vilella A.J."/>
            <person name="Villasante A."/>
            <person name="Walenz B."/>
            <person name="Wang J."/>
            <person name="Wasserman M."/>
            <person name="Watts T."/>
            <person name="Wilson D."/>
            <person name="Wilson R.K."/>
            <person name="Wing R.A."/>
            <person name="Wolfner M.F."/>
            <person name="Wong A."/>
            <person name="Wong G.K."/>
            <person name="Wu C.I."/>
            <person name="Wu G."/>
            <person name="Yamamoto D."/>
            <person name="Yang H.P."/>
            <person name="Yang S.P."/>
            <person name="Yorke J.A."/>
            <person name="Yoshida K."/>
            <person name="Zdobnov E."/>
            <person name="Zhang P."/>
            <person name="Zhang Y."/>
            <person name="Zimin A.V."/>
            <person name="Baldwin J."/>
            <person name="Abdouelleil A."/>
            <person name="Abdulkadir J."/>
            <person name="Abebe A."/>
            <person name="Abera B."/>
            <person name="Abreu J."/>
            <person name="Acer S.C."/>
            <person name="Aftuck L."/>
            <person name="Alexander A."/>
            <person name="An P."/>
            <person name="Anderson E."/>
            <person name="Anderson S."/>
            <person name="Arachi H."/>
            <person name="Azer M."/>
            <person name="Bachantsang P."/>
            <person name="Barry A."/>
            <person name="Bayul T."/>
            <person name="Berlin A."/>
            <person name="Bessette D."/>
            <person name="Bloom T."/>
            <person name="Blye J."/>
            <person name="Boguslavskiy L."/>
            <person name="Bonnet C."/>
            <person name="Boukhgalter B."/>
            <person name="Bourzgui I."/>
            <person name="Brown A."/>
            <person name="Cahill P."/>
            <person name="Channer S."/>
            <person name="Cheshatsang Y."/>
            <person name="Chuda L."/>
            <person name="Citroen M."/>
            <person name="Collymore A."/>
            <person name="Cooke P."/>
            <person name="Costello M."/>
            <person name="D'Aco K."/>
            <person name="Daza R."/>
            <person name="De Haan G."/>
            <person name="DeGray S."/>
            <person name="DeMaso C."/>
            <person name="Dhargay N."/>
            <person name="Dooley K."/>
            <person name="Dooley E."/>
            <person name="Doricent M."/>
            <person name="Dorje P."/>
            <person name="Dorjee K."/>
            <person name="Dupes A."/>
            <person name="Elong R."/>
            <person name="Falk J."/>
            <person name="Farina A."/>
            <person name="Faro S."/>
            <person name="Ferguson D."/>
            <person name="Fisher S."/>
            <person name="Foley C.D."/>
            <person name="Franke A."/>
            <person name="Friedrich D."/>
            <person name="Gadbois L."/>
            <person name="Gearin G."/>
            <person name="Gearin C.R."/>
            <person name="Giannoukos G."/>
            <person name="Goode T."/>
            <person name="Graham J."/>
            <person name="Grandbois E."/>
            <person name="Grewal S."/>
            <person name="Gyaltsen K."/>
            <person name="Hafez N."/>
            <person name="Hagos B."/>
            <person name="Hall J."/>
            <person name="Henson C."/>
            <person name="Hollinger A."/>
            <person name="Honan T."/>
            <person name="Huard M.D."/>
            <person name="Hughes L."/>
            <person name="Hurhula B."/>
            <person name="Husby M.E."/>
            <person name="Kamat A."/>
            <person name="Kanga B."/>
            <person name="Kashin S."/>
            <person name="Khazanovich D."/>
            <person name="Kisner P."/>
            <person name="Lance K."/>
            <person name="Lara M."/>
            <person name="Lee W."/>
            <person name="Lennon N."/>
            <person name="Letendre F."/>
            <person name="LeVine R."/>
            <person name="Lipovsky A."/>
            <person name="Liu X."/>
            <person name="Liu J."/>
            <person name="Liu S."/>
            <person name="Lokyitsang T."/>
            <person name="Lokyitsang Y."/>
            <person name="Lubonja R."/>
            <person name="Lui A."/>
            <person name="MacDonald P."/>
            <person name="Magnisalis V."/>
            <person name="Maru K."/>
            <person name="Matthews C."/>
            <person name="McCusker W."/>
            <person name="McDonough S."/>
            <person name="Mehta T."/>
            <person name="Meldrim J."/>
            <person name="Meneus L."/>
            <person name="Mihai O."/>
            <person name="Mihalev A."/>
            <person name="Mihova T."/>
            <person name="Mittelman R."/>
            <person name="Mlenga V."/>
            <person name="Montmayeur A."/>
            <person name="Mulrain L."/>
            <person name="Navidi A."/>
            <person name="Naylor J."/>
            <person name="Negash T."/>
            <person name="Nguyen T."/>
            <person name="Nguyen N."/>
            <person name="Nicol R."/>
            <person name="Norbu C."/>
            <person name="Norbu N."/>
            <person name="Novod N."/>
            <person name="O'Neill B."/>
            <person name="Osman S."/>
            <person name="Markiewicz E."/>
            <person name="Oyono O.L."/>
            <person name="Patti C."/>
            <person name="Phunkhang P."/>
            <person name="Pierre F."/>
            <person name="Priest M."/>
            <person name="Raghuraman S."/>
            <person name="Rege F."/>
            <person name="Reyes R."/>
            <person name="Rise C."/>
            <person name="Rogov P."/>
            <person name="Ross K."/>
            <person name="Ryan E."/>
            <person name="Settipalli S."/>
            <person name="Shea T."/>
            <person name="Sherpa N."/>
            <person name="Shi L."/>
            <person name="Shih D."/>
            <person name="Sparrow T."/>
            <person name="Spaulding J."/>
            <person name="Stalker J."/>
            <person name="Stange-Thomann N."/>
            <person name="Stavropoulos S."/>
            <person name="Stone C."/>
            <person name="Strader C."/>
            <person name="Tesfaye S."/>
            <person name="Thomson T."/>
            <person name="Thoulutsang Y."/>
            <person name="Thoulutsang D."/>
            <person name="Topham K."/>
            <person name="Topping I."/>
            <person name="Tsamla T."/>
            <person name="Vassiliev H."/>
            <person name="Vo A."/>
            <person name="Wangchuk T."/>
            <person name="Wangdi T."/>
            <person name="Weiand M."/>
            <person name="Wilkinson J."/>
            <person name="Wilson A."/>
            <person name="Yadav S."/>
            <person name="Young G."/>
            <person name="Yu Q."/>
            <person name="Zembek L."/>
            <person name="Zhong D."/>
            <person name="Zimmer A."/>
            <person name="Zwirko Z."/>
            <person name="Jaffe D.B."/>
            <person name="Alvarez P."/>
            <person name="Brockman W."/>
            <person name="Butler J."/>
            <person name="Chin C."/>
            <person name="Gnerre S."/>
            <person name="Grabherr M."/>
            <person name="Kleber M."/>
            <person name="Mauceli E."/>
            <person name="MacCallum I."/>
        </authorList>
    </citation>
    <scope>NUCLEOTIDE SEQUENCE [LARGE SCALE GENOMIC DNA]</scope>
    <source>
        <strain evidence="3">MSH-3 / Tucson 14011-0111.49</strain>
    </source>
</reference>
<evidence type="ECO:0000259" key="1">
    <source>
        <dbReference type="SMART" id="SM00587"/>
    </source>
</evidence>